<keyword evidence="2" id="KW-0378">Hydrolase</keyword>
<reference evidence="4 5" key="1">
    <citation type="submission" date="2022-06" db="EMBL/GenBank/DDBJ databases">
        <title>Isolation of gut microbiota from human fecal samples.</title>
        <authorList>
            <person name="Pamer E.G."/>
            <person name="Barat B."/>
            <person name="Waligurski E."/>
            <person name="Medina S."/>
            <person name="Paddock L."/>
            <person name="Mostad J."/>
        </authorList>
    </citation>
    <scope>NUCLEOTIDE SEQUENCE [LARGE SCALE GENOMIC DNA]</scope>
    <source>
        <strain evidence="4 5">SL.3.17</strain>
    </source>
</reference>
<evidence type="ECO:0000256" key="1">
    <source>
        <dbReference type="ARBA" id="ARBA00022962"/>
    </source>
</evidence>
<keyword evidence="2" id="KW-0573">Peptidoglycan synthesis</keyword>
<comment type="catalytic activity">
    <reaction evidence="2">
        <text>beta-D-GlcNAc-(1-&gt;4)-Mur2Ac(oyl-L-Ala-gamma-D-Glu-L-Lys-D-Ala-D-Ala)-di-trans,octa-cis-undecaprenyl diphosphate + L-glutamine + ATP + H2O = beta-D-GlcNAc-(1-&gt;4)-Mur2Ac(oyl-L-Ala-D-isoglutaminyl-L-Lys-D-Ala-D-Ala)-di-trans,octa-cis-undecaprenyl diphosphate + L-glutamate + ADP + phosphate + H(+)</text>
        <dbReference type="Rhea" id="RHEA:57928"/>
        <dbReference type="ChEBI" id="CHEBI:15377"/>
        <dbReference type="ChEBI" id="CHEBI:15378"/>
        <dbReference type="ChEBI" id="CHEBI:29985"/>
        <dbReference type="ChEBI" id="CHEBI:30616"/>
        <dbReference type="ChEBI" id="CHEBI:43474"/>
        <dbReference type="ChEBI" id="CHEBI:58359"/>
        <dbReference type="ChEBI" id="CHEBI:60033"/>
        <dbReference type="ChEBI" id="CHEBI:62233"/>
        <dbReference type="ChEBI" id="CHEBI:456216"/>
        <dbReference type="EC" id="6.3.5.13"/>
    </reaction>
</comment>
<dbReference type="Gene3D" id="3.40.50.880">
    <property type="match status" value="1"/>
</dbReference>
<dbReference type="Proteomes" id="UP001524502">
    <property type="component" value="Unassembled WGS sequence"/>
</dbReference>
<keyword evidence="5" id="KW-1185">Reference proteome</keyword>
<dbReference type="EC" id="3.5.1.2" evidence="2"/>
<gene>
    <name evidence="2" type="primary">gatD</name>
    <name evidence="4" type="ORF">NE619_07170</name>
</gene>
<dbReference type="HAMAP" id="MF_02213">
    <property type="entry name" value="Lipid_II_synth_GatD"/>
    <property type="match status" value="1"/>
</dbReference>
<feature type="active site" description="Nucleophile" evidence="2">
    <location>
        <position position="93"/>
    </location>
</feature>
<dbReference type="InterPro" id="IPR011698">
    <property type="entry name" value="GATase_3"/>
</dbReference>
<dbReference type="InterPro" id="IPR043702">
    <property type="entry name" value="Lipid_II_synth_GatD"/>
</dbReference>
<comment type="function">
    <text evidence="2">The lipid II isoglutaminyl synthase complex catalyzes the formation of alpha-D-isoglutamine in the cell wall lipid II stem peptide. The GatD subunit catalyzes the hydrolysis of glutamine to glutamate and ammonia. The resulting ammonia molecule is channeled to the active site of MurT.</text>
</comment>
<dbReference type="InterPro" id="IPR033949">
    <property type="entry name" value="CobQ_GATase1"/>
</dbReference>
<evidence type="ECO:0000256" key="2">
    <source>
        <dbReference type="HAMAP-Rule" id="MF_02213"/>
    </source>
</evidence>
<evidence type="ECO:0000259" key="3">
    <source>
        <dbReference type="Pfam" id="PF07685"/>
    </source>
</evidence>
<keyword evidence="2" id="KW-0961">Cell wall biogenesis/degradation</keyword>
<protein>
    <recommendedName>
        <fullName evidence="2">Lipid II isoglutaminyl synthase (glutamine-hydrolyzing) subunit GatD</fullName>
        <ecNumber evidence="2">6.3.5.13</ecNumber>
    </recommendedName>
    <alternativeName>
        <fullName evidence="2">Lipid II isoglutaminyl synthase glutaminase subunit</fullName>
        <ecNumber evidence="2">3.5.1.2</ecNumber>
    </alternativeName>
</protein>
<comment type="catalytic activity">
    <reaction evidence="2">
        <text>L-glutamine + H2O = L-glutamate + NH4(+)</text>
        <dbReference type="Rhea" id="RHEA:15889"/>
        <dbReference type="ChEBI" id="CHEBI:15377"/>
        <dbReference type="ChEBI" id="CHEBI:28938"/>
        <dbReference type="ChEBI" id="CHEBI:29985"/>
        <dbReference type="ChEBI" id="CHEBI:58359"/>
        <dbReference type="EC" id="3.5.1.2"/>
    </reaction>
</comment>
<dbReference type="PANTHER" id="PTHR21343">
    <property type="entry name" value="DETHIOBIOTIN SYNTHETASE"/>
    <property type="match status" value="1"/>
</dbReference>
<sequence length="238" mass="26657">MNITIGHLYPDLLNLYGDRGNIQCLLKRCLWRGVKVELKEFDLSDHIDFASLDLVLLGGGAEGEQQQVCRQLYGIRQEFRDYIDDQGVVLALCGGYQMMGHYYDTGNGRTPGLGLIDLYTEERAQRSIGNVVLESPLHSMPIVGFENHGGRTYIGDNQPFGRVLCGKGNNGEDGTEGVIYKNVIGTYLHGPLLPKNPHICDYLIANALERKYGHAHLQPLDDQREIAANKYLYQRFVG</sequence>
<dbReference type="InterPro" id="IPR029062">
    <property type="entry name" value="Class_I_gatase-like"/>
</dbReference>
<feature type="domain" description="CobB/CobQ-like glutamine amidotransferase" evidence="3">
    <location>
        <begin position="4"/>
        <end position="196"/>
    </location>
</feature>
<evidence type="ECO:0000313" key="4">
    <source>
        <dbReference type="EMBL" id="MCQ4636505.1"/>
    </source>
</evidence>
<accession>A0ABT1RMT4</accession>
<keyword evidence="2" id="KW-0133">Cell shape</keyword>
<proteinExistence type="inferred from homology"/>
<name>A0ABT1RMT4_9FIRM</name>
<dbReference type="SUPFAM" id="SSF52317">
    <property type="entry name" value="Class I glutamine amidotransferase-like"/>
    <property type="match status" value="1"/>
</dbReference>
<dbReference type="EC" id="6.3.5.13" evidence="2"/>
<keyword evidence="2" id="KW-0436">Ligase</keyword>
<comment type="subunit">
    <text evidence="2">Forms a heterodimer with MurT.</text>
</comment>
<evidence type="ECO:0000313" key="5">
    <source>
        <dbReference type="Proteomes" id="UP001524502"/>
    </source>
</evidence>
<comment type="pathway">
    <text evidence="2">Cell wall biogenesis; peptidoglycan biosynthesis.</text>
</comment>
<dbReference type="EMBL" id="JANFXK010000006">
    <property type="protein sequence ID" value="MCQ4636505.1"/>
    <property type="molecule type" value="Genomic_DNA"/>
</dbReference>
<comment type="similarity">
    <text evidence="2">Belongs to the CobB/CobQ family. GatD subfamily.</text>
</comment>
<dbReference type="PROSITE" id="PS51274">
    <property type="entry name" value="GATASE_COBBQ"/>
    <property type="match status" value="1"/>
</dbReference>
<dbReference type="PANTHER" id="PTHR21343:SF9">
    <property type="entry name" value="LIPID II ISOGLUTAMINYL SYNTHASE (GLUTAMINE-HYDROLYZING) SUBUNIT GATD"/>
    <property type="match status" value="1"/>
</dbReference>
<feature type="active site" evidence="2">
    <location>
        <position position="189"/>
    </location>
</feature>
<dbReference type="CDD" id="cd01750">
    <property type="entry name" value="GATase1_CobQ"/>
    <property type="match status" value="1"/>
</dbReference>
<feature type="binding site" evidence="2">
    <location>
        <position position="126"/>
    </location>
    <ligand>
        <name>substrate</name>
    </ligand>
</feature>
<comment type="caution">
    <text evidence="4">The sequence shown here is derived from an EMBL/GenBank/DDBJ whole genome shotgun (WGS) entry which is preliminary data.</text>
</comment>
<dbReference type="Pfam" id="PF07685">
    <property type="entry name" value="GATase_3"/>
    <property type="match status" value="1"/>
</dbReference>
<keyword evidence="1 2" id="KW-0315">Glutamine amidotransferase</keyword>
<organism evidence="4 5">
    <name type="scientific">Anaerovorax odorimutans</name>
    <dbReference type="NCBI Taxonomy" id="109327"/>
    <lineage>
        <taxon>Bacteria</taxon>
        <taxon>Bacillati</taxon>
        <taxon>Bacillota</taxon>
        <taxon>Clostridia</taxon>
        <taxon>Peptostreptococcales</taxon>
        <taxon>Anaerovoracaceae</taxon>
        <taxon>Anaerovorax</taxon>
    </lineage>
</organism>
<dbReference type="RefSeq" id="WP_256131700.1">
    <property type="nucleotide sequence ID" value="NZ_JANFXK010000006.1"/>
</dbReference>